<dbReference type="PRINTS" id="PR00455">
    <property type="entry name" value="HTHTETR"/>
</dbReference>
<evidence type="ECO:0000313" key="7">
    <source>
        <dbReference type="EMBL" id="GFG89034.1"/>
    </source>
</evidence>
<dbReference type="InterPro" id="IPR001647">
    <property type="entry name" value="HTH_TetR"/>
</dbReference>
<evidence type="ECO:0000256" key="3">
    <source>
        <dbReference type="ARBA" id="ARBA00023163"/>
    </source>
</evidence>
<evidence type="ECO:0000259" key="6">
    <source>
        <dbReference type="PROSITE" id="PS50977"/>
    </source>
</evidence>
<dbReference type="InterPro" id="IPR050109">
    <property type="entry name" value="HTH-type_TetR-like_transc_reg"/>
</dbReference>
<keyword evidence="8" id="KW-1185">Reference proteome</keyword>
<dbReference type="InterPro" id="IPR009057">
    <property type="entry name" value="Homeodomain-like_sf"/>
</dbReference>
<dbReference type="PROSITE" id="PS50977">
    <property type="entry name" value="HTH_TETR_2"/>
    <property type="match status" value="1"/>
</dbReference>
<dbReference type="Proteomes" id="UP000465360">
    <property type="component" value="Unassembled WGS sequence"/>
</dbReference>
<evidence type="ECO:0000313" key="8">
    <source>
        <dbReference type="Proteomes" id="UP000465360"/>
    </source>
</evidence>
<evidence type="ECO:0000256" key="1">
    <source>
        <dbReference type="ARBA" id="ARBA00023015"/>
    </source>
</evidence>
<dbReference type="PANTHER" id="PTHR30055">
    <property type="entry name" value="HTH-TYPE TRANSCRIPTIONAL REGULATOR RUTR"/>
    <property type="match status" value="1"/>
</dbReference>
<protein>
    <submittedName>
        <fullName evidence="7">DNA-binding protein</fullName>
    </submittedName>
</protein>
<accession>A0A7I9YK29</accession>
<evidence type="ECO:0000256" key="2">
    <source>
        <dbReference type="ARBA" id="ARBA00023125"/>
    </source>
</evidence>
<gene>
    <name evidence="7" type="ORF">MBOU_10760</name>
</gene>
<keyword evidence="2 4" id="KW-0238">DNA-binding</keyword>
<feature type="DNA-binding region" description="H-T-H motif" evidence="4">
    <location>
        <begin position="48"/>
        <end position="67"/>
    </location>
</feature>
<dbReference type="SUPFAM" id="SSF46689">
    <property type="entry name" value="Homeodomain-like"/>
    <property type="match status" value="1"/>
</dbReference>
<dbReference type="PANTHER" id="PTHR30055:SF234">
    <property type="entry name" value="HTH-TYPE TRANSCRIPTIONAL REGULATOR BETI"/>
    <property type="match status" value="1"/>
</dbReference>
<dbReference type="GO" id="GO:0003700">
    <property type="term" value="F:DNA-binding transcription factor activity"/>
    <property type="evidence" value="ECO:0007669"/>
    <property type="project" value="TreeGrafter"/>
</dbReference>
<feature type="region of interest" description="Disordered" evidence="5">
    <location>
        <begin position="1"/>
        <end position="23"/>
    </location>
</feature>
<dbReference type="RefSeq" id="WP_163708776.1">
    <property type="nucleotide sequence ID" value="NZ_BLKZ01000001.1"/>
</dbReference>
<dbReference type="GO" id="GO:0000976">
    <property type="term" value="F:transcription cis-regulatory region binding"/>
    <property type="evidence" value="ECO:0007669"/>
    <property type="project" value="TreeGrafter"/>
</dbReference>
<evidence type="ECO:0000256" key="4">
    <source>
        <dbReference type="PROSITE-ProRule" id="PRU00335"/>
    </source>
</evidence>
<organism evidence="7 8">
    <name type="scientific">Mycobacterium bourgelatii</name>
    <dbReference type="NCBI Taxonomy" id="1273442"/>
    <lineage>
        <taxon>Bacteria</taxon>
        <taxon>Bacillati</taxon>
        <taxon>Actinomycetota</taxon>
        <taxon>Actinomycetes</taxon>
        <taxon>Mycobacteriales</taxon>
        <taxon>Mycobacteriaceae</taxon>
        <taxon>Mycobacterium</taxon>
    </lineage>
</organism>
<dbReference type="EMBL" id="BLKZ01000001">
    <property type="protein sequence ID" value="GFG89034.1"/>
    <property type="molecule type" value="Genomic_DNA"/>
</dbReference>
<evidence type="ECO:0000256" key="5">
    <source>
        <dbReference type="SAM" id="MobiDB-lite"/>
    </source>
</evidence>
<keyword evidence="3" id="KW-0804">Transcription</keyword>
<dbReference type="Gene3D" id="1.10.357.10">
    <property type="entry name" value="Tetracycline Repressor, domain 2"/>
    <property type="match status" value="1"/>
</dbReference>
<proteinExistence type="predicted"/>
<comment type="caution">
    <text evidence="7">The sequence shown here is derived from an EMBL/GenBank/DDBJ whole genome shotgun (WGS) entry which is preliminary data.</text>
</comment>
<name>A0A7I9YK29_MYCBU</name>
<reference evidence="7 8" key="1">
    <citation type="journal article" date="2019" name="Emerg. Microbes Infect.">
        <title>Comprehensive subspecies identification of 175 nontuberculous mycobacteria species based on 7547 genomic profiles.</title>
        <authorList>
            <person name="Matsumoto Y."/>
            <person name="Kinjo T."/>
            <person name="Motooka D."/>
            <person name="Nabeya D."/>
            <person name="Jung N."/>
            <person name="Uechi K."/>
            <person name="Horii T."/>
            <person name="Iida T."/>
            <person name="Fujita J."/>
            <person name="Nakamura S."/>
        </authorList>
    </citation>
    <scope>NUCLEOTIDE SEQUENCE [LARGE SCALE GENOMIC DNA]</scope>
    <source>
        <strain evidence="7 8">JCM 30725</strain>
    </source>
</reference>
<dbReference type="Pfam" id="PF00440">
    <property type="entry name" value="TetR_N"/>
    <property type="match status" value="1"/>
</dbReference>
<dbReference type="AlphaFoldDB" id="A0A7I9YK29"/>
<keyword evidence="1" id="KW-0805">Transcription regulation</keyword>
<sequence>MPAAKSKPVKSARTYRSELRTKGARETRRNILDTAMRLFLERGYGKVTVADIASEAALALPTVYASAGGKAAILATLIEEAMQDPIVAETLAAVRKAKSATDVLKIAAHGTRVDNERYHDIIEVMKYAAAVDATATDILQESDVGYRQALGQIARKLRTLKALPRGVTEAKATDILWFYFGHEAWHRLVAERGWSWDDAERWLLAQTSAALIRPQVS</sequence>
<feature type="domain" description="HTH tetR-type" evidence="6">
    <location>
        <begin position="25"/>
        <end position="85"/>
    </location>
</feature>